<proteinExistence type="predicted"/>
<accession>A0A9P4V0G3</accession>
<feature type="domain" description="HTH myb-type" evidence="2">
    <location>
        <begin position="118"/>
        <end position="159"/>
    </location>
</feature>
<comment type="caution">
    <text evidence="3">The sequence shown here is derived from an EMBL/GenBank/DDBJ whole genome shotgun (WGS) entry which is preliminary data.</text>
</comment>
<dbReference type="PANTHER" id="PTHR45614">
    <property type="entry name" value="MYB PROTEIN-RELATED"/>
    <property type="match status" value="1"/>
</dbReference>
<dbReference type="InterPro" id="IPR050560">
    <property type="entry name" value="MYB_TF"/>
</dbReference>
<dbReference type="EMBL" id="ML996182">
    <property type="protein sequence ID" value="KAF2732136.1"/>
    <property type="molecule type" value="Genomic_DNA"/>
</dbReference>
<protein>
    <submittedName>
        <fullName evidence="3">Transcription factor, Myb superfamily</fullName>
    </submittedName>
</protein>
<evidence type="ECO:0000313" key="4">
    <source>
        <dbReference type="Proteomes" id="UP000799444"/>
    </source>
</evidence>
<evidence type="ECO:0000259" key="1">
    <source>
        <dbReference type="PROSITE" id="PS50090"/>
    </source>
</evidence>
<evidence type="ECO:0000313" key="3">
    <source>
        <dbReference type="EMBL" id="KAF2732136.1"/>
    </source>
</evidence>
<feature type="domain" description="Myb-like" evidence="1">
    <location>
        <begin position="113"/>
        <end position="159"/>
    </location>
</feature>
<dbReference type="InterPro" id="IPR017930">
    <property type="entry name" value="Myb_dom"/>
</dbReference>
<dbReference type="Pfam" id="PF13921">
    <property type="entry name" value="Myb_DNA-bind_6"/>
    <property type="match status" value="1"/>
</dbReference>
<keyword evidence="4" id="KW-1185">Reference proteome</keyword>
<dbReference type="Gene3D" id="1.10.10.60">
    <property type="entry name" value="Homeodomain-like"/>
    <property type="match status" value="3"/>
</dbReference>
<feature type="domain" description="Myb-like" evidence="1">
    <location>
        <begin position="6"/>
        <end position="61"/>
    </location>
</feature>
<dbReference type="InterPro" id="IPR009057">
    <property type="entry name" value="Homeodomain-like_sf"/>
</dbReference>
<dbReference type="PANTHER" id="PTHR45614:SF265">
    <property type="entry name" value="MYB-LIKE DOMAIN-CONTAINING PROTEIN-RELATED"/>
    <property type="match status" value="1"/>
</dbReference>
<feature type="domain" description="HTH myb-type" evidence="2">
    <location>
        <begin position="65"/>
        <end position="116"/>
    </location>
</feature>
<dbReference type="Pfam" id="PF00249">
    <property type="entry name" value="Myb_DNA-binding"/>
    <property type="match status" value="1"/>
</dbReference>
<dbReference type="SMART" id="SM00717">
    <property type="entry name" value="SANT"/>
    <property type="match status" value="3"/>
</dbReference>
<name>A0A9P4V0G3_9PLEO</name>
<reference evidence="3" key="1">
    <citation type="journal article" date="2020" name="Stud. Mycol.">
        <title>101 Dothideomycetes genomes: a test case for predicting lifestyles and emergence of pathogens.</title>
        <authorList>
            <person name="Haridas S."/>
            <person name="Albert R."/>
            <person name="Binder M."/>
            <person name="Bloem J."/>
            <person name="Labutti K."/>
            <person name="Salamov A."/>
            <person name="Andreopoulos B."/>
            <person name="Baker S."/>
            <person name="Barry K."/>
            <person name="Bills G."/>
            <person name="Bluhm B."/>
            <person name="Cannon C."/>
            <person name="Castanera R."/>
            <person name="Culley D."/>
            <person name="Daum C."/>
            <person name="Ezra D."/>
            <person name="Gonzalez J."/>
            <person name="Henrissat B."/>
            <person name="Kuo A."/>
            <person name="Liang C."/>
            <person name="Lipzen A."/>
            <person name="Lutzoni F."/>
            <person name="Magnuson J."/>
            <person name="Mondo S."/>
            <person name="Nolan M."/>
            <person name="Ohm R."/>
            <person name="Pangilinan J."/>
            <person name="Park H.-J."/>
            <person name="Ramirez L."/>
            <person name="Alfaro M."/>
            <person name="Sun H."/>
            <person name="Tritt A."/>
            <person name="Yoshinaga Y."/>
            <person name="Zwiers L.-H."/>
            <person name="Turgeon B."/>
            <person name="Goodwin S."/>
            <person name="Spatafora J."/>
            <person name="Crous P."/>
            <person name="Grigoriev I."/>
        </authorList>
    </citation>
    <scope>NUCLEOTIDE SEQUENCE</scope>
    <source>
        <strain evidence="3">CBS 125425</strain>
    </source>
</reference>
<dbReference type="GO" id="GO:0000981">
    <property type="term" value="F:DNA-binding transcription factor activity, RNA polymerase II-specific"/>
    <property type="evidence" value="ECO:0007669"/>
    <property type="project" value="TreeGrafter"/>
</dbReference>
<dbReference type="GO" id="GO:0000278">
    <property type="term" value="P:mitotic cell cycle"/>
    <property type="evidence" value="ECO:0007669"/>
    <property type="project" value="TreeGrafter"/>
</dbReference>
<dbReference type="Proteomes" id="UP000799444">
    <property type="component" value="Unassembled WGS sequence"/>
</dbReference>
<dbReference type="CDD" id="cd00167">
    <property type="entry name" value="SANT"/>
    <property type="match status" value="3"/>
</dbReference>
<dbReference type="InterPro" id="IPR001005">
    <property type="entry name" value="SANT/Myb"/>
</dbReference>
<evidence type="ECO:0000259" key="2">
    <source>
        <dbReference type="PROSITE" id="PS51294"/>
    </source>
</evidence>
<dbReference type="GO" id="GO:0005634">
    <property type="term" value="C:nucleus"/>
    <property type="evidence" value="ECO:0007669"/>
    <property type="project" value="TreeGrafter"/>
</dbReference>
<gene>
    <name evidence="3" type="ORF">EJ04DRAFT_536209</name>
</gene>
<dbReference type="PROSITE" id="PS50090">
    <property type="entry name" value="MYB_LIKE"/>
    <property type="match status" value="3"/>
</dbReference>
<dbReference type="SUPFAM" id="SSF46689">
    <property type="entry name" value="Homeodomain-like"/>
    <property type="match status" value="2"/>
</dbReference>
<feature type="domain" description="Myb-like" evidence="1">
    <location>
        <begin position="62"/>
        <end position="112"/>
    </location>
</feature>
<sequence length="159" mass="18806">MLQVPSTARQPRKWTIAEDQKLREEVEAQLIEGEVKDWCRIANAIPGRSNKDCRKRWKNALEGGLRKGQWSKSEDTQLARGVQRHGQRWVLVAEQIKTRSADQCAKRWQQSLDPDLDRSEWRETEDEILIQAVQKFGRHWKDIQRQCFPTRSKNCIKNR</sequence>
<dbReference type="AlphaFoldDB" id="A0A9P4V0G3"/>
<dbReference type="GO" id="GO:0045944">
    <property type="term" value="P:positive regulation of transcription by RNA polymerase II"/>
    <property type="evidence" value="ECO:0007669"/>
    <property type="project" value="TreeGrafter"/>
</dbReference>
<dbReference type="GO" id="GO:0000978">
    <property type="term" value="F:RNA polymerase II cis-regulatory region sequence-specific DNA binding"/>
    <property type="evidence" value="ECO:0007669"/>
    <property type="project" value="TreeGrafter"/>
</dbReference>
<dbReference type="PROSITE" id="PS51294">
    <property type="entry name" value="HTH_MYB"/>
    <property type="match status" value="2"/>
</dbReference>
<organism evidence="3 4">
    <name type="scientific">Polyplosphaeria fusca</name>
    <dbReference type="NCBI Taxonomy" id="682080"/>
    <lineage>
        <taxon>Eukaryota</taxon>
        <taxon>Fungi</taxon>
        <taxon>Dikarya</taxon>
        <taxon>Ascomycota</taxon>
        <taxon>Pezizomycotina</taxon>
        <taxon>Dothideomycetes</taxon>
        <taxon>Pleosporomycetidae</taxon>
        <taxon>Pleosporales</taxon>
        <taxon>Tetraplosphaeriaceae</taxon>
        <taxon>Polyplosphaeria</taxon>
    </lineage>
</organism>
<dbReference type="OrthoDB" id="2143914at2759"/>